<protein>
    <submittedName>
        <fullName evidence="2">Uncharacterized protein</fullName>
    </submittedName>
</protein>
<comment type="caution">
    <text evidence="2">The sequence shown here is derived from an EMBL/GenBank/DDBJ whole genome shotgun (WGS) entry which is preliminary data.</text>
</comment>
<gene>
    <name evidence="2" type="ORF">AB6A40_008414</name>
</gene>
<dbReference type="EMBL" id="JBGFUD010007718">
    <property type="protein sequence ID" value="MFH4981705.1"/>
    <property type="molecule type" value="Genomic_DNA"/>
</dbReference>
<keyword evidence="3" id="KW-1185">Reference proteome</keyword>
<sequence length="232" mass="26029">MNILAKHFFEYQSFVNYPHKAVQLHKTPPSQAGADPSVSWGPKSMLKAGKNQSAPEARANRNRTDTSPSAFRHGRAGKLEFREWGDRHGALKDEKIIPSKDAWTKFLLNECGTAKSTPFDSDIEDRALQCEPETVSDKLSKIPKTKKDIAFKICSSIAAVDKSNSEILTILTYAGQIQFVTATVKRAKHLPYNNRPFARVMLFRGRHLIEQKQTTITTLSHCNGVNAIRLIH</sequence>
<dbReference type="Proteomes" id="UP001608902">
    <property type="component" value="Unassembled WGS sequence"/>
</dbReference>
<evidence type="ECO:0000256" key="1">
    <source>
        <dbReference type="SAM" id="MobiDB-lite"/>
    </source>
</evidence>
<reference evidence="2 3" key="1">
    <citation type="submission" date="2024-08" db="EMBL/GenBank/DDBJ databases">
        <title>Gnathostoma spinigerum genome.</title>
        <authorList>
            <person name="Gonzalez-Bertolin B."/>
            <person name="Monzon S."/>
            <person name="Zaballos A."/>
            <person name="Jimenez P."/>
            <person name="Dekumyoy P."/>
            <person name="Varona S."/>
            <person name="Cuesta I."/>
            <person name="Sumanam S."/>
            <person name="Adisakwattana P."/>
            <person name="Gasser R.B."/>
            <person name="Hernandez-Gonzalez A."/>
            <person name="Young N.D."/>
            <person name="Perteguer M.J."/>
        </authorList>
    </citation>
    <scope>NUCLEOTIDE SEQUENCE [LARGE SCALE GENOMIC DNA]</scope>
    <source>
        <strain evidence="2">AL3</strain>
        <tissue evidence="2">Liver</tissue>
    </source>
</reference>
<proteinExistence type="predicted"/>
<evidence type="ECO:0000313" key="3">
    <source>
        <dbReference type="Proteomes" id="UP001608902"/>
    </source>
</evidence>
<feature type="region of interest" description="Disordered" evidence="1">
    <location>
        <begin position="26"/>
        <end position="72"/>
    </location>
</feature>
<accession>A0ABD6EZG7</accession>
<name>A0ABD6EZG7_9BILA</name>
<dbReference type="AlphaFoldDB" id="A0ABD6EZG7"/>
<evidence type="ECO:0000313" key="2">
    <source>
        <dbReference type="EMBL" id="MFH4981705.1"/>
    </source>
</evidence>
<organism evidence="2 3">
    <name type="scientific">Gnathostoma spinigerum</name>
    <dbReference type="NCBI Taxonomy" id="75299"/>
    <lineage>
        <taxon>Eukaryota</taxon>
        <taxon>Metazoa</taxon>
        <taxon>Ecdysozoa</taxon>
        <taxon>Nematoda</taxon>
        <taxon>Chromadorea</taxon>
        <taxon>Rhabditida</taxon>
        <taxon>Spirurina</taxon>
        <taxon>Gnathostomatomorpha</taxon>
        <taxon>Gnathostomatoidea</taxon>
        <taxon>Gnathostomatidae</taxon>
        <taxon>Gnathostoma</taxon>
    </lineage>
</organism>